<proteinExistence type="predicted"/>
<name>A0A078B7A9_STYLE</name>
<feature type="transmembrane region" description="Helical" evidence="1">
    <location>
        <begin position="178"/>
        <end position="197"/>
    </location>
</feature>
<keyword evidence="3" id="KW-1185">Reference proteome</keyword>
<dbReference type="Proteomes" id="UP000039865">
    <property type="component" value="Unassembled WGS sequence"/>
</dbReference>
<keyword evidence="1" id="KW-1133">Transmembrane helix</keyword>
<sequence length="327" mass="38725">MHNNKDIDYEILDNSQMSKDEPNQFQYIFSHYSKYGKYKDSQNSLINEQDIGSIKFKLQICRYNGDGNFTLDLFSNNFYEYLGIQLSQEETLVQIEKDFKIKKEGLYSVYLAFCSTTDEYIPQKEIDYEKSLRIIEASVSFYNVNHGYLSAENYLKLKVISTLQNFTLKERFEEYGKVVRILAIPQVIIIICILYISHNGYYKILGRLVVFRETYKIKVFRRLRKVANFTLMVILIFSIFILFWQYEWLKDFNGGEGGLIDILFTLDLFFIMIIMCPSEESLKFRFDPVLELDCYEQERENDFYNVGNGSDVYDMDQGSMIELSTIR</sequence>
<evidence type="ECO:0000256" key="1">
    <source>
        <dbReference type="SAM" id="Phobius"/>
    </source>
</evidence>
<feature type="transmembrane region" description="Helical" evidence="1">
    <location>
        <begin position="258"/>
        <end position="276"/>
    </location>
</feature>
<feature type="transmembrane region" description="Helical" evidence="1">
    <location>
        <begin position="226"/>
        <end position="246"/>
    </location>
</feature>
<protein>
    <submittedName>
        <fullName evidence="2">Uncharacterized protein</fullName>
    </submittedName>
</protein>
<gene>
    <name evidence="2" type="primary">Contig7016.g7512</name>
    <name evidence="2" type="ORF">STYLEM_19231</name>
</gene>
<reference evidence="2 3" key="1">
    <citation type="submission" date="2014-06" db="EMBL/GenBank/DDBJ databases">
        <authorList>
            <person name="Swart Estienne"/>
        </authorList>
    </citation>
    <scope>NUCLEOTIDE SEQUENCE [LARGE SCALE GENOMIC DNA]</scope>
    <source>
        <strain evidence="2 3">130c</strain>
    </source>
</reference>
<dbReference type="AlphaFoldDB" id="A0A078B7A9"/>
<dbReference type="EMBL" id="CCKQ01018159">
    <property type="protein sequence ID" value="CDW90091.1"/>
    <property type="molecule type" value="Genomic_DNA"/>
</dbReference>
<keyword evidence="1" id="KW-0812">Transmembrane</keyword>
<evidence type="ECO:0000313" key="2">
    <source>
        <dbReference type="EMBL" id="CDW90091.1"/>
    </source>
</evidence>
<organism evidence="2 3">
    <name type="scientific">Stylonychia lemnae</name>
    <name type="common">Ciliate</name>
    <dbReference type="NCBI Taxonomy" id="5949"/>
    <lineage>
        <taxon>Eukaryota</taxon>
        <taxon>Sar</taxon>
        <taxon>Alveolata</taxon>
        <taxon>Ciliophora</taxon>
        <taxon>Intramacronucleata</taxon>
        <taxon>Spirotrichea</taxon>
        <taxon>Stichotrichia</taxon>
        <taxon>Sporadotrichida</taxon>
        <taxon>Oxytrichidae</taxon>
        <taxon>Stylonychinae</taxon>
        <taxon>Stylonychia</taxon>
    </lineage>
</organism>
<accession>A0A078B7A9</accession>
<keyword evidence="1" id="KW-0472">Membrane</keyword>
<dbReference type="InParanoid" id="A0A078B7A9"/>
<evidence type="ECO:0000313" key="3">
    <source>
        <dbReference type="Proteomes" id="UP000039865"/>
    </source>
</evidence>